<protein>
    <submittedName>
        <fullName evidence="2">Putative reverse transcriptase domain-containing protein</fullName>
    </submittedName>
</protein>
<keyword evidence="2" id="KW-0808">Transferase</keyword>
<feature type="region of interest" description="Disordered" evidence="1">
    <location>
        <begin position="1"/>
        <end position="30"/>
    </location>
</feature>
<feature type="compositionally biased region" description="Polar residues" evidence="1">
    <location>
        <begin position="13"/>
        <end position="27"/>
    </location>
</feature>
<dbReference type="AlphaFoldDB" id="A0A699U5T5"/>
<name>A0A699U5T5_TANCI</name>
<feature type="compositionally biased region" description="Basic residues" evidence="1">
    <location>
        <begin position="1"/>
        <end position="12"/>
    </location>
</feature>
<dbReference type="GO" id="GO:0003964">
    <property type="term" value="F:RNA-directed DNA polymerase activity"/>
    <property type="evidence" value="ECO:0007669"/>
    <property type="project" value="UniProtKB-KW"/>
</dbReference>
<keyword evidence="2" id="KW-0695">RNA-directed DNA polymerase</keyword>
<evidence type="ECO:0000256" key="1">
    <source>
        <dbReference type="SAM" id="MobiDB-lite"/>
    </source>
</evidence>
<reference evidence="2" key="1">
    <citation type="journal article" date="2019" name="Sci. Rep.">
        <title>Draft genome of Tanacetum cinerariifolium, the natural source of mosquito coil.</title>
        <authorList>
            <person name="Yamashiro T."/>
            <person name="Shiraishi A."/>
            <person name="Satake H."/>
            <person name="Nakayama K."/>
        </authorList>
    </citation>
    <scope>NUCLEOTIDE SEQUENCE</scope>
</reference>
<sequence length="121" mass="13163">MAPKKAAPKRTTRLNLGATSNPNHAPSTTTTTVTNAQLQAMIDQGVNAALAARDANRTGDDSHTSGTQWFERMETVFRISNCLAENQVKFAKCTLLAGALTWWNSHVRIVGNGTAYVMTWI</sequence>
<evidence type="ECO:0000313" key="2">
    <source>
        <dbReference type="EMBL" id="GFD15174.1"/>
    </source>
</evidence>
<organism evidence="2">
    <name type="scientific">Tanacetum cinerariifolium</name>
    <name type="common">Dalmatian daisy</name>
    <name type="synonym">Chrysanthemum cinerariifolium</name>
    <dbReference type="NCBI Taxonomy" id="118510"/>
    <lineage>
        <taxon>Eukaryota</taxon>
        <taxon>Viridiplantae</taxon>
        <taxon>Streptophyta</taxon>
        <taxon>Embryophyta</taxon>
        <taxon>Tracheophyta</taxon>
        <taxon>Spermatophyta</taxon>
        <taxon>Magnoliopsida</taxon>
        <taxon>eudicotyledons</taxon>
        <taxon>Gunneridae</taxon>
        <taxon>Pentapetalae</taxon>
        <taxon>asterids</taxon>
        <taxon>campanulids</taxon>
        <taxon>Asterales</taxon>
        <taxon>Asteraceae</taxon>
        <taxon>Asteroideae</taxon>
        <taxon>Anthemideae</taxon>
        <taxon>Anthemidinae</taxon>
        <taxon>Tanacetum</taxon>
    </lineage>
</organism>
<proteinExistence type="predicted"/>
<accession>A0A699U5T5</accession>
<keyword evidence="2" id="KW-0548">Nucleotidyltransferase</keyword>
<comment type="caution">
    <text evidence="2">The sequence shown here is derived from an EMBL/GenBank/DDBJ whole genome shotgun (WGS) entry which is preliminary data.</text>
</comment>
<gene>
    <name evidence="2" type="ORF">Tci_887143</name>
</gene>
<dbReference type="EMBL" id="BKCJ011284552">
    <property type="protein sequence ID" value="GFD15174.1"/>
    <property type="molecule type" value="Genomic_DNA"/>
</dbReference>